<sequence>MTSLHSKWRAIARPIVLLPLAAGVLAASPGAAHADGSGSELAERKRLAPVMRIEAKPEPAPEPEWVLPVEGYHLTGRFGASSELWSSTHTGLDFAAPAETPIRAVTGGVVTESGPAGAYGTMTVVTGPDGTQFWYAHQSETHVAPGQEVEAGSVIGTVGSTGNVTGPHLHLEVRLGPEDPQDPALALAEHGVQP</sequence>
<evidence type="ECO:0000313" key="3">
    <source>
        <dbReference type="EMBL" id="NYG57691.1"/>
    </source>
</evidence>
<dbReference type="AlphaFoldDB" id="A0A7Y9RYE0"/>
<evidence type="ECO:0000313" key="4">
    <source>
        <dbReference type="Proteomes" id="UP000540656"/>
    </source>
</evidence>
<dbReference type="Proteomes" id="UP000540656">
    <property type="component" value="Unassembled WGS sequence"/>
</dbReference>
<dbReference type="EMBL" id="JACCAA010000001">
    <property type="protein sequence ID" value="NYG57691.1"/>
    <property type="molecule type" value="Genomic_DNA"/>
</dbReference>
<name>A0A7Y9RYE0_9ACTN</name>
<evidence type="ECO:0000256" key="1">
    <source>
        <dbReference type="SAM" id="SignalP"/>
    </source>
</evidence>
<proteinExistence type="predicted"/>
<dbReference type="CDD" id="cd12797">
    <property type="entry name" value="M23_peptidase"/>
    <property type="match status" value="1"/>
</dbReference>
<keyword evidence="4" id="KW-1185">Reference proteome</keyword>
<keyword evidence="3" id="KW-0378">Hydrolase</keyword>
<dbReference type="PANTHER" id="PTHR21666:SF270">
    <property type="entry name" value="MUREIN HYDROLASE ACTIVATOR ENVC"/>
    <property type="match status" value="1"/>
</dbReference>
<gene>
    <name evidence="3" type="ORF">BJ980_000614</name>
</gene>
<comment type="caution">
    <text evidence="3">The sequence shown here is derived from an EMBL/GenBank/DDBJ whole genome shotgun (WGS) entry which is preliminary data.</text>
</comment>
<feature type="domain" description="M23ase beta-sheet core" evidence="2">
    <location>
        <begin position="88"/>
        <end position="176"/>
    </location>
</feature>
<dbReference type="RefSeq" id="WP_218855395.1">
    <property type="nucleotide sequence ID" value="NZ_JACCAA010000001.1"/>
</dbReference>
<keyword evidence="1" id="KW-0732">Signal</keyword>
<dbReference type="InterPro" id="IPR050570">
    <property type="entry name" value="Cell_wall_metabolism_enzyme"/>
</dbReference>
<dbReference type="InterPro" id="IPR016047">
    <property type="entry name" value="M23ase_b-sheet_dom"/>
</dbReference>
<evidence type="ECO:0000259" key="2">
    <source>
        <dbReference type="Pfam" id="PF01551"/>
    </source>
</evidence>
<accession>A0A7Y9RYE0</accession>
<feature type="chain" id="PRO_5031274787" evidence="1">
    <location>
        <begin position="35"/>
        <end position="194"/>
    </location>
</feature>
<reference evidence="3 4" key="1">
    <citation type="submission" date="2020-07" db="EMBL/GenBank/DDBJ databases">
        <title>Sequencing the genomes of 1000 actinobacteria strains.</title>
        <authorList>
            <person name="Klenk H.-P."/>
        </authorList>
    </citation>
    <scope>NUCLEOTIDE SEQUENCE [LARGE SCALE GENOMIC DNA]</scope>
    <source>
        <strain evidence="3 4">DSM 23819</strain>
    </source>
</reference>
<dbReference type="GO" id="GO:0004222">
    <property type="term" value="F:metalloendopeptidase activity"/>
    <property type="evidence" value="ECO:0007669"/>
    <property type="project" value="TreeGrafter"/>
</dbReference>
<dbReference type="SUPFAM" id="SSF51261">
    <property type="entry name" value="Duplicated hybrid motif"/>
    <property type="match status" value="1"/>
</dbReference>
<protein>
    <submittedName>
        <fullName evidence="3">Murein DD-endopeptidase MepM/ murein hydrolase activator NlpD</fullName>
    </submittedName>
</protein>
<dbReference type="Gene3D" id="2.70.70.10">
    <property type="entry name" value="Glucose Permease (Domain IIA)"/>
    <property type="match status" value="1"/>
</dbReference>
<feature type="signal peptide" evidence="1">
    <location>
        <begin position="1"/>
        <end position="34"/>
    </location>
</feature>
<dbReference type="PANTHER" id="PTHR21666">
    <property type="entry name" value="PEPTIDASE-RELATED"/>
    <property type="match status" value="1"/>
</dbReference>
<dbReference type="Pfam" id="PF01551">
    <property type="entry name" value="Peptidase_M23"/>
    <property type="match status" value="1"/>
</dbReference>
<organism evidence="3 4">
    <name type="scientific">Nocardioides daedukensis</name>
    <dbReference type="NCBI Taxonomy" id="634462"/>
    <lineage>
        <taxon>Bacteria</taxon>
        <taxon>Bacillati</taxon>
        <taxon>Actinomycetota</taxon>
        <taxon>Actinomycetes</taxon>
        <taxon>Propionibacteriales</taxon>
        <taxon>Nocardioidaceae</taxon>
        <taxon>Nocardioides</taxon>
    </lineage>
</organism>
<dbReference type="InterPro" id="IPR011055">
    <property type="entry name" value="Dup_hybrid_motif"/>
</dbReference>